<evidence type="ECO:0000313" key="2">
    <source>
        <dbReference type="Proteomes" id="UP000095285"/>
    </source>
</evidence>
<proteinExistence type="predicted"/>
<dbReference type="WBParaSite" id="EN70_12180">
    <property type="protein sequence ID" value="EN70_12180"/>
    <property type="gene ID" value="EN70_12180"/>
</dbReference>
<dbReference type="InterPro" id="IPR011989">
    <property type="entry name" value="ARM-like"/>
</dbReference>
<reference evidence="2" key="1">
    <citation type="submission" date="2012-04" db="EMBL/GenBank/DDBJ databases">
        <title>The Genome Sequence of Loa loa.</title>
        <authorList>
            <consortium name="The Broad Institute Genome Sequencing Platform"/>
            <consortium name="Broad Institute Genome Sequencing Center for Infectious Disease"/>
            <person name="Nutman T.B."/>
            <person name="Fink D.L."/>
            <person name="Russ C."/>
            <person name="Young S."/>
            <person name="Zeng Q."/>
            <person name="Gargeya S."/>
            <person name="Alvarado L."/>
            <person name="Berlin A."/>
            <person name="Chapman S.B."/>
            <person name="Chen Z."/>
            <person name="Freedman E."/>
            <person name="Gellesch M."/>
            <person name="Goldberg J."/>
            <person name="Griggs A."/>
            <person name="Gujja S."/>
            <person name="Heilman E.R."/>
            <person name="Heiman D."/>
            <person name="Howarth C."/>
            <person name="Mehta T."/>
            <person name="Neiman D."/>
            <person name="Pearson M."/>
            <person name="Roberts A."/>
            <person name="Saif S."/>
            <person name="Shea T."/>
            <person name="Shenoy N."/>
            <person name="Sisk P."/>
            <person name="Stolte C."/>
            <person name="Sykes S."/>
            <person name="White J."/>
            <person name="Yandava C."/>
            <person name="Haas B."/>
            <person name="Henn M.R."/>
            <person name="Nusbaum C."/>
            <person name="Birren B."/>
        </authorList>
    </citation>
    <scope>NUCLEOTIDE SEQUENCE [LARGE SCALE GENOMIC DNA]</scope>
</reference>
<dbReference type="PANTHER" id="PTHR45920">
    <property type="entry name" value="FORMIN HOMOLOGY 2 DOMAIN CONTAINING, ISOFORM I"/>
    <property type="match status" value="1"/>
</dbReference>
<evidence type="ECO:0000313" key="3">
    <source>
        <dbReference type="WBParaSite" id="EN70_12180"/>
    </source>
</evidence>
<dbReference type="AlphaFoldDB" id="A0A1I7VCA1"/>
<protein>
    <submittedName>
        <fullName evidence="3">Formin_GBD_N domain-containing protein</fullName>
    </submittedName>
</protein>
<dbReference type="GO" id="GO:0051015">
    <property type="term" value="F:actin filament binding"/>
    <property type="evidence" value="ECO:0007669"/>
    <property type="project" value="TreeGrafter"/>
</dbReference>
<reference evidence="3" key="2">
    <citation type="submission" date="2016-11" db="UniProtKB">
        <authorList>
            <consortium name="WormBaseParasite"/>
        </authorList>
    </citation>
    <scope>IDENTIFICATION</scope>
</reference>
<name>A0A1I7VCA1_LOALO</name>
<dbReference type="Proteomes" id="UP000095285">
    <property type="component" value="Unassembled WGS sequence"/>
</dbReference>
<sequence length="581" mass="65882">MTNELNHYYYTSLSPYTIQHSTIETEIPKILDRKRRNILESNTSNIRNPTISSQTLTNPILRTEISNSITSEADAYRPCGTTTTTTTTTTITTNTNTTTTLITSDNSSMNTRLPLAVKPLRQYQLKSENLHNSREYKCNNANSITTNSLSSSLPRISKTIQSSSSSKIHCKRQNSQNDIIMKSKCEPKTLIDGDDNNNNNNNITMKKFLHEINLNSFDNTTTSKKPIPTTLATNNIKNSTIDIKWESAKCNIKGELKDDMIKSHKQTNLIRPRRLTVACPTVNDWPKAMTGQRNIIRKKNTIENDSLKHKTIIRELPKKPWFTSSVDGPPIISQIHQTTTDNDNLSYQQRFSASTTELLASVAIQKPTVIKSGNSQILRIPTTPPLKPTRTYKEMLTDLMETEKSEYSSKSMIKSERKKISPIMDNSRMIVPREYCHISSSSRDHSSDSGFGTDFRKSSSDTIGSNPVVQISGKWLQSINLPCDSYCQINEDDLMLSENSLIRRRNSLVVRTQTGLRVKTIIDKLLNSHGREQRRALFSLKQIFQDDKDLVHEFVQNGGLECMIKLGRKADQNHQNYILRG</sequence>
<dbReference type="PANTHER" id="PTHR45920:SF4">
    <property type="entry name" value="FORMIN HOMOLOGY 2 DOMAIN CONTAINING, ISOFORM I"/>
    <property type="match status" value="1"/>
</dbReference>
<dbReference type="GO" id="GO:0005737">
    <property type="term" value="C:cytoplasm"/>
    <property type="evidence" value="ECO:0007669"/>
    <property type="project" value="TreeGrafter"/>
</dbReference>
<dbReference type="Gene3D" id="1.25.10.10">
    <property type="entry name" value="Leucine-rich Repeat Variant"/>
    <property type="match status" value="1"/>
</dbReference>
<dbReference type="GO" id="GO:0005856">
    <property type="term" value="C:cytoskeleton"/>
    <property type="evidence" value="ECO:0007669"/>
    <property type="project" value="TreeGrafter"/>
</dbReference>
<evidence type="ECO:0000256" key="1">
    <source>
        <dbReference type="SAM" id="MobiDB-lite"/>
    </source>
</evidence>
<organism evidence="2 3">
    <name type="scientific">Loa loa</name>
    <name type="common">Eye worm</name>
    <name type="synonym">Filaria loa</name>
    <dbReference type="NCBI Taxonomy" id="7209"/>
    <lineage>
        <taxon>Eukaryota</taxon>
        <taxon>Metazoa</taxon>
        <taxon>Ecdysozoa</taxon>
        <taxon>Nematoda</taxon>
        <taxon>Chromadorea</taxon>
        <taxon>Rhabditida</taxon>
        <taxon>Spirurina</taxon>
        <taxon>Spiruromorpha</taxon>
        <taxon>Filarioidea</taxon>
        <taxon>Onchocercidae</taxon>
        <taxon>Loa</taxon>
    </lineage>
</organism>
<keyword evidence="2" id="KW-1185">Reference proteome</keyword>
<accession>A0A1I7VCA1</accession>
<dbReference type="GO" id="GO:0030866">
    <property type="term" value="P:cortical actin cytoskeleton organization"/>
    <property type="evidence" value="ECO:0007669"/>
    <property type="project" value="TreeGrafter"/>
</dbReference>
<feature type="region of interest" description="Disordered" evidence="1">
    <location>
        <begin position="439"/>
        <end position="458"/>
    </location>
</feature>